<evidence type="ECO:0000259" key="1">
    <source>
        <dbReference type="PROSITE" id="PS50943"/>
    </source>
</evidence>
<dbReference type="Proteomes" id="UP001523216">
    <property type="component" value="Unassembled WGS sequence"/>
</dbReference>
<dbReference type="InterPro" id="IPR001387">
    <property type="entry name" value="Cro/C1-type_HTH"/>
</dbReference>
<dbReference type="SUPFAM" id="SSF47413">
    <property type="entry name" value="lambda repressor-like DNA-binding domains"/>
    <property type="match status" value="1"/>
</dbReference>
<organism evidence="2 3">
    <name type="scientific">Paractinoplanes hotanensis</name>
    <dbReference type="NCBI Taxonomy" id="2906497"/>
    <lineage>
        <taxon>Bacteria</taxon>
        <taxon>Bacillati</taxon>
        <taxon>Actinomycetota</taxon>
        <taxon>Actinomycetes</taxon>
        <taxon>Micromonosporales</taxon>
        <taxon>Micromonosporaceae</taxon>
        <taxon>Paractinoplanes</taxon>
    </lineage>
</organism>
<reference evidence="2 3" key="1">
    <citation type="submission" date="2022-06" db="EMBL/GenBank/DDBJ databases">
        <title>Actinoplanes abujensis sp. nov., isolated from Nigerian arid soil.</title>
        <authorList>
            <person name="Ding P."/>
        </authorList>
    </citation>
    <scope>NUCLEOTIDE SEQUENCE [LARGE SCALE GENOMIC DNA]</scope>
    <source>
        <strain evidence="3">TRM88002</strain>
    </source>
</reference>
<dbReference type="CDD" id="cd00093">
    <property type="entry name" value="HTH_XRE"/>
    <property type="match status" value="1"/>
</dbReference>
<evidence type="ECO:0000313" key="2">
    <source>
        <dbReference type="EMBL" id="MCM4078659.1"/>
    </source>
</evidence>
<dbReference type="RefSeq" id="WP_251798495.1">
    <property type="nucleotide sequence ID" value="NZ_JAMQOL010000016.1"/>
</dbReference>
<name>A0ABT0XY20_9ACTN</name>
<accession>A0ABT0XY20</accession>
<evidence type="ECO:0000313" key="3">
    <source>
        <dbReference type="Proteomes" id="UP001523216"/>
    </source>
</evidence>
<dbReference type="SMART" id="SM00530">
    <property type="entry name" value="HTH_XRE"/>
    <property type="match status" value="1"/>
</dbReference>
<dbReference type="EMBL" id="JAMQOL010000016">
    <property type="protein sequence ID" value="MCM4078659.1"/>
    <property type="molecule type" value="Genomic_DNA"/>
</dbReference>
<protein>
    <submittedName>
        <fullName evidence="2">Helix-turn-helix domain-containing protein</fullName>
    </submittedName>
</protein>
<keyword evidence="3" id="KW-1185">Reference proteome</keyword>
<feature type="domain" description="HTH cro/C1-type" evidence="1">
    <location>
        <begin position="8"/>
        <end position="54"/>
    </location>
</feature>
<sequence length="72" mass="7660">MDALVGELRGLRGEAGLTLRELSLKVHVSDSSLSRYFTGQALPPWEVVVTLADLGGVTFRPGRTFDGTGTPS</sequence>
<dbReference type="InterPro" id="IPR010982">
    <property type="entry name" value="Lambda_DNA-bd_dom_sf"/>
</dbReference>
<dbReference type="Pfam" id="PF13560">
    <property type="entry name" value="HTH_31"/>
    <property type="match status" value="1"/>
</dbReference>
<proteinExistence type="predicted"/>
<dbReference type="Gene3D" id="1.10.260.40">
    <property type="entry name" value="lambda repressor-like DNA-binding domains"/>
    <property type="match status" value="1"/>
</dbReference>
<gene>
    <name evidence="2" type="ORF">LXN57_13875</name>
</gene>
<comment type="caution">
    <text evidence="2">The sequence shown here is derived from an EMBL/GenBank/DDBJ whole genome shotgun (WGS) entry which is preliminary data.</text>
</comment>
<dbReference type="PROSITE" id="PS50943">
    <property type="entry name" value="HTH_CROC1"/>
    <property type="match status" value="1"/>
</dbReference>